<evidence type="ECO:0000313" key="2">
    <source>
        <dbReference type="EMBL" id="ACN27489.1"/>
    </source>
</evidence>
<feature type="region of interest" description="Disordered" evidence="1">
    <location>
        <begin position="32"/>
        <end position="56"/>
    </location>
</feature>
<sequence>MFVFVVDLRVRCRNPKRVGELRSQTTQRPMHIGTRNTTREENPGPKNNPPCDLHPQDTKISSFITVACHASAPTMAKASIACHVLYMLHLTSPLQVGASLRSNNYRNSSNNYQRSRFIIPSGAGQRRSRSHRRLQPSSLQTRSERNPNSLAISLALEPEAKQRGRSAQHNNKILRSETNRCRSNSSYTRICCTSRAQIHSLPARFKP</sequence>
<accession>C0P3C3</accession>
<feature type="compositionally biased region" description="Polar residues" evidence="1">
    <location>
        <begin position="135"/>
        <end position="148"/>
    </location>
</feature>
<feature type="compositionally biased region" description="Low complexity" evidence="1">
    <location>
        <begin position="107"/>
        <end position="116"/>
    </location>
</feature>
<reference evidence="2" key="1">
    <citation type="journal article" date="2009" name="PLoS Genet.">
        <title>Sequencing, mapping, and analysis of 27,455 maize full-length cDNAs.</title>
        <authorList>
            <person name="Soderlund C."/>
            <person name="Descour A."/>
            <person name="Kudrna D."/>
            <person name="Bomhoff M."/>
            <person name="Boyd L."/>
            <person name="Currie J."/>
            <person name="Angelova A."/>
            <person name="Collura K."/>
            <person name="Wissotski M."/>
            <person name="Ashley E."/>
            <person name="Morrow D."/>
            <person name="Fernandes J."/>
            <person name="Walbot V."/>
            <person name="Yu Y."/>
        </authorList>
    </citation>
    <scope>NUCLEOTIDE SEQUENCE</scope>
    <source>
        <strain evidence="2">B73</strain>
    </source>
</reference>
<name>C0P3C3_MAIZE</name>
<feature type="region of interest" description="Disordered" evidence="1">
    <location>
        <begin position="158"/>
        <end position="177"/>
    </location>
</feature>
<proteinExistence type="evidence at transcript level"/>
<dbReference type="HOGENOM" id="CLU_1328089_0_0_1"/>
<dbReference type="EMBL" id="BT062792">
    <property type="protein sequence ID" value="ACN27489.1"/>
    <property type="molecule type" value="mRNA"/>
</dbReference>
<reference evidence="2" key="2">
    <citation type="submission" date="2012-06" db="EMBL/GenBank/DDBJ databases">
        <authorList>
            <person name="Yu Y."/>
            <person name="Currie J."/>
            <person name="Lomeli R."/>
            <person name="Angelova A."/>
            <person name="Collura K."/>
            <person name="Wissotski M."/>
            <person name="Campos D."/>
            <person name="Kudrna D."/>
            <person name="Golser W."/>
            <person name="Ashely E."/>
            <person name="Descour A."/>
            <person name="Fernandes J."/>
            <person name="Soderlund C."/>
            <person name="Walbot V."/>
        </authorList>
    </citation>
    <scope>NUCLEOTIDE SEQUENCE</scope>
    <source>
        <strain evidence="2">B73</strain>
    </source>
</reference>
<evidence type="ECO:0000256" key="1">
    <source>
        <dbReference type="SAM" id="MobiDB-lite"/>
    </source>
</evidence>
<organism evidence="2">
    <name type="scientific">Zea mays</name>
    <name type="common">Maize</name>
    <dbReference type="NCBI Taxonomy" id="4577"/>
    <lineage>
        <taxon>Eukaryota</taxon>
        <taxon>Viridiplantae</taxon>
        <taxon>Streptophyta</taxon>
        <taxon>Embryophyta</taxon>
        <taxon>Tracheophyta</taxon>
        <taxon>Spermatophyta</taxon>
        <taxon>Magnoliopsida</taxon>
        <taxon>Liliopsida</taxon>
        <taxon>Poales</taxon>
        <taxon>Poaceae</taxon>
        <taxon>PACMAD clade</taxon>
        <taxon>Panicoideae</taxon>
        <taxon>Andropogonodae</taxon>
        <taxon>Andropogoneae</taxon>
        <taxon>Tripsacinae</taxon>
        <taxon>Zea</taxon>
    </lineage>
</organism>
<feature type="region of interest" description="Disordered" evidence="1">
    <location>
        <begin position="107"/>
        <end position="148"/>
    </location>
</feature>
<protein>
    <submittedName>
        <fullName evidence="2">Uncharacterized protein</fullName>
    </submittedName>
</protein>
<dbReference type="AlphaFoldDB" id="C0P3C3"/>